<dbReference type="InterPro" id="IPR033644">
    <property type="entry name" value="Ferrochelatase_C"/>
</dbReference>
<dbReference type="Gene3D" id="3.40.50.1400">
    <property type="match status" value="2"/>
</dbReference>
<dbReference type="CDD" id="cd00419">
    <property type="entry name" value="Ferrochelatase_C"/>
    <property type="match status" value="1"/>
</dbReference>
<evidence type="ECO:0000256" key="3">
    <source>
        <dbReference type="ARBA" id="ARBA00023133"/>
    </source>
</evidence>
<comment type="function">
    <text evidence="7 8">Involved in coproporphyrin-dependent heme b biosynthesis. Catalyzes the insertion of ferrous iron into coproporphyrin III to form Fe-coproporphyrin III.</text>
</comment>
<evidence type="ECO:0000256" key="9">
    <source>
        <dbReference type="SAM" id="MobiDB-lite"/>
    </source>
</evidence>
<dbReference type="InterPro" id="IPR001015">
    <property type="entry name" value="Ferrochelatase"/>
</dbReference>
<evidence type="ECO:0000313" key="10">
    <source>
        <dbReference type="EMBL" id="EME97979.1"/>
    </source>
</evidence>
<evidence type="ECO:0000256" key="4">
    <source>
        <dbReference type="ARBA" id="ARBA00023239"/>
    </source>
</evidence>
<dbReference type="EMBL" id="AORZ01000094">
    <property type="protein sequence ID" value="EME97979.1"/>
    <property type="molecule type" value="Genomic_DNA"/>
</dbReference>
<protein>
    <recommendedName>
        <fullName evidence="7">Coproporphyrin III ferrochelatase</fullName>
        <ecNumber evidence="7">4.99.1.9</ecNumber>
    </recommendedName>
</protein>
<dbReference type="PANTHER" id="PTHR11108:SF1">
    <property type="entry name" value="FERROCHELATASE, MITOCHONDRIAL"/>
    <property type="match status" value="1"/>
</dbReference>
<comment type="caution">
    <text evidence="10">The sequence shown here is derived from an EMBL/GenBank/DDBJ whole genome shotgun (WGS) entry which is preliminary data.</text>
</comment>
<evidence type="ECO:0000256" key="1">
    <source>
        <dbReference type="ARBA" id="ARBA00004744"/>
    </source>
</evidence>
<name>M3BEJ6_STRM1</name>
<gene>
    <name evidence="7" type="primary">cpfC</name>
    <name evidence="10" type="ORF">H340_23853</name>
</gene>
<reference evidence="10 11" key="1">
    <citation type="journal article" date="2013" name="Genome Announc.">
        <title>Whole-Genome Shotgun Assembly and Analysis of the Genome of Streptomyces mobaraensis DSM 40847, a Strain for Industrial Production of Microbial Transglutaminase.</title>
        <authorList>
            <person name="Yang H."/>
            <person name="He T."/>
            <person name="Wu W."/>
            <person name="Zhu W."/>
            <person name="Lu B."/>
            <person name="Sun W."/>
        </authorList>
    </citation>
    <scope>NUCLEOTIDE SEQUENCE [LARGE SCALE GENOMIC DNA]</scope>
    <source>
        <strain evidence="10 11">DSM 40847</strain>
    </source>
</reference>
<dbReference type="UniPathway" id="UPA00252"/>
<dbReference type="SUPFAM" id="SSF53800">
    <property type="entry name" value="Chelatase"/>
    <property type="match status" value="1"/>
</dbReference>
<feature type="compositionally biased region" description="Low complexity" evidence="9">
    <location>
        <begin position="358"/>
        <end position="373"/>
    </location>
</feature>
<dbReference type="GO" id="GO:0046872">
    <property type="term" value="F:metal ion binding"/>
    <property type="evidence" value="ECO:0007669"/>
    <property type="project" value="UniProtKB-UniRule"/>
</dbReference>
<dbReference type="GO" id="GO:0005737">
    <property type="term" value="C:cytoplasm"/>
    <property type="evidence" value="ECO:0007669"/>
    <property type="project" value="UniProtKB-SubCell"/>
</dbReference>
<feature type="region of interest" description="Disordered" evidence="9">
    <location>
        <begin position="358"/>
        <end position="384"/>
    </location>
</feature>
<sequence>MEHENPSPTGVVLMNLGGPRTLREVGPFLHSLFSDREIIRLPAQSALGPLIARLRTPRLEKVYAGIGGGSPLYDWTVRQGEGLVKRLDVLSPQTAPHRFYLAFRYTEPSSAQALRRMAADGVRRVVAFPQYPQYSCSTTGSSLHELWASARRLRLDTAFRWSVVDRWSTHPAYVQAMAAKVREGLAEFPESERDDVVVLFSAHSLPQRVINRGDPYLQEVAGTVRDVMRELGDRQEHVLCFQADVGPVTWQGPNTESVIRSLGKQGRRNILIVGIIFTTDHLDTLSEIDVEFAEAAEEAGVARFRRAPAPNDDPLFLDAMAQVVADHLAAGIPCGPQFGLRCAGCADPTCREILNPVGPGPAALGPTGPDPAGNGRASAPGAAP</sequence>
<dbReference type="NCBIfam" id="TIGR00109">
    <property type="entry name" value="hemH"/>
    <property type="match status" value="1"/>
</dbReference>
<comment type="catalytic activity">
    <reaction evidence="6">
        <text>Fe-coproporphyrin III + 2 H(+) = coproporphyrin III + Fe(2+)</text>
        <dbReference type="Rhea" id="RHEA:49572"/>
        <dbReference type="ChEBI" id="CHEBI:15378"/>
        <dbReference type="ChEBI" id="CHEBI:29033"/>
        <dbReference type="ChEBI" id="CHEBI:68438"/>
        <dbReference type="ChEBI" id="CHEBI:131725"/>
        <dbReference type="EC" id="4.99.1.9"/>
    </reaction>
    <physiologicalReaction direction="right-to-left" evidence="6">
        <dbReference type="Rhea" id="RHEA:49574"/>
    </physiologicalReaction>
</comment>
<dbReference type="eggNOG" id="COG0276">
    <property type="taxonomic scope" value="Bacteria"/>
</dbReference>
<comment type="caution">
    <text evidence="7">Lacks conserved residue(s) required for the propagation of feature annotation.</text>
</comment>
<dbReference type="GO" id="GO:0004325">
    <property type="term" value="F:ferrochelatase activity"/>
    <property type="evidence" value="ECO:0007669"/>
    <property type="project" value="UniProtKB-UniRule"/>
</dbReference>
<keyword evidence="3 7" id="KW-0350">Heme biosynthesis</keyword>
<evidence type="ECO:0000256" key="8">
    <source>
        <dbReference type="RuleBase" id="RU000607"/>
    </source>
</evidence>
<comment type="subcellular location">
    <subcellularLocation>
        <location evidence="7 8">Cytoplasm</location>
    </subcellularLocation>
</comment>
<accession>M3BEJ6</accession>
<keyword evidence="2 7" id="KW-0408">Iron</keyword>
<dbReference type="AlphaFoldDB" id="M3BEJ6"/>
<dbReference type="Pfam" id="PF00762">
    <property type="entry name" value="Ferrochelatase"/>
    <property type="match status" value="1"/>
</dbReference>
<feature type="binding site" evidence="7">
    <location>
        <position position="70"/>
    </location>
    <ligand>
        <name>Fe-coproporphyrin III</name>
        <dbReference type="ChEBI" id="CHEBI:68438"/>
    </ligand>
</feature>
<feature type="binding site" evidence="7">
    <location>
        <position position="203"/>
    </location>
    <ligand>
        <name>Fe(2+)</name>
        <dbReference type="ChEBI" id="CHEBI:29033"/>
    </ligand>
</feature>
<keyword evidence="7" id="KW-0479">Metal-binding</keyword>
<keyword evidence="5 7" id="KW-0627">Porphyrin biosynthesis</keyword>
<dbReference type="PROSITE" id="PS00534">
    <property type="entry name" value="FERROCHELATASE"/>
    <property type="match status" value="1"/>
</dbReference>
<dbReference type="STRING" id="1223523.H340_23853"/>
<evidence type="ECO:0000313" key="11">
    <source>
        <dbReference type="Proteomes" id="UP000011740"/>
    </source>
</evidence>
<organism evidence="10 11">
    <name type="scientific">Streptomyces mobaraensis (strain ATCC 29032 / DSM 40847 / JCM 4168 / NBRC 13819 / NCIMB 11159 / IPCR 16-22)</name>
    <dbReference type="NCBI Taxonomy" id="1223523"/>
    <lineage>
        <taxon>Bacteria</taxon>
        <taxon>Bacillati</taxon>
        <taxon>Actinomycetota</taxon>
        <taxon>Actinomycetes</taxon>
        <taxon>Kitasatosporales</taxon>
        <taxon>Streptomycetaceae</taxon>
        <taxon>Streptomyces</taxon>
    </lineage>
</organism>
<dbReference type="Proteomes" id="UP000011740">
    <property type="component" value="Unassembled WGS sequence"/>
</dbReference>
<comment type="pathway">
    <text evidence="1 7 8">Porphyrin-containing compound metabolism; protoheme biosynthesis.</text>
</comment>
<keyword evidence="4 7" id="KW-0456">Lyase</keyword>
<dbReference type="HAMAP" id="MF_00323">
    <property type="entry name" value="Ferrochelatase"/>
    <property type="match status" value="1"/>
</dbReference>
<evidence type="ECO:0000256" key="7">
    <source>
        <dbReference type="HAMAP-Rule" id="MF_00323"/>
    </source>
</evidence>
<proteinExistence type="inferred from homology"/>
<comment type="similarity">
    <text evidence="7 8">Belongs to the ferrochelatase family.</text>
</comment>
<dbReference type="PATRIC" id="fig|1223523.3.peg.4847"/>
<dbReference type="PANTHER" id="PTHR11108">
    <property type="entry name" value="FERROCHELATASE"/>
    <property type="match status" value="1"/>
</dbReference>
<dbReference type="InterPro" id="IPR033659">
    <property type="entry name" value="Ferrochelatase_N"/>
</dbReference>
<dbReference type="RefSeq" id="WP_004950544.1">
    <property type="nucleotide sequence ID" value="NZ_AORZ01000094.1"/>
</dbReference>
<evidence type="ECO:0000256" key="6">
    <source>
        <dbReference type="ARBA" id="ARBA00024536"/>
    </source>
</evidence>
<dbReference type="EC" id="4.99.1.9" evidence="7"/>
<evidence type="ECO:0000256" key="2">
    <source>
        <dbReference type="ARBA" id="ARBA00023004"/>
    </source>
</evidence>
<dbReference type="CDD" id="cd03411">
    <property type="entry name" value="Ferrochelatase_N"/>
    <property type="match status" value="1"/>
</dbReference>
<dbReference type="InterPro" id="IPR019772">
    <property type="entry name" value="Ferrochelatase_AS"/>
</dbReference>
<dbReference type="GO" id="GO:0006783">
    <property type="term" value="P:heme biosynthetic process"/>
    <property type="evidence" value="ECO:0007669"/>
    <property type="project" value="UniProtKB-UniRule"/>
</dbReference>
<evidence type="ECO:0000256" key="5">
    <source>
        <dbReference type="ARBA" id="ARBA00023244"/>
    </source>
</evidence>
<keyword evidence="7 8" id="KW-0963">Cytoplasm</keyword>